<dbReference type="InterPro" id="IPR057941">
    <property type="entry name" value="TPR_TNPO3_IPO13_2nd"/>
</dbReference>
<dbReference type="Proteomes" id="UP001385951">
    <property type="component" value="Unassembled WGS sequence"/>
</dbReference>
<dbReference type="Pfam" id="PF24138">
    <property type="entry name" value="TPR_TNPO3_IPO13_2nd"/>
    <property type="match status" value="1"/>
</dbReference>
<evidence type="ECO:0000313" key="3">
    <source>
        <dbReference type="Proteomes" id="UP001385951"/>
    </source>
</evidence>
<dbReference type="Pfam" id="PF24139">
    <property type="entry name" value="TPR_TNPO3_IPO13_4th"/>
    <property type="match status" value="1"/>
</dbReference>
<dbReference type="PANTHER" id="PTHR12363">
    <property type="entry name" value="TRANSPORTIN 3 AND IMPORTIN 13"/>
    <property type="match status" value="1"/>
</dbReference>
<dbReference type="Pfam" id="PF24140">
    <property type="entry name" value="TPR_TNPO3_IPO13_3rd"/>
    <property type="match status" value="1"/>
</dbReference>
<feature type="domain" description="Exportin-1/Importin-beta-like" evidence="1">
    <location>
        <begin position="6"/>
        <end position="117"/>
    </location>
</feature>
<dbReference type="InterPro" id="IPR051345">
    <property type="entry name" value="Importin_beta-like_NTR"/>
</dbReference>
<dbReference type="SUPFAM" id="SSF48371">
    <property type="entry name" value="ARM repeat"/>
    <property type="match status" value="1"/>
</dbReference>
<dbReference type="PANTHER" id="PTHR12363:SF53">
    <property type="entry name" value="MRNA TRANSPORT REGULATOR MTR10"/>
    <property type="match status" value="1"/>
</dbReference>
<keyword evidence="3" id="KW-1185">Reference proteome</keyword>
<proteinExistence type="predicted"/>
<dbReference type="GO" id="GO:0006606">
    <property type="term" value="P:protein import into nucleus"/>
    <property type="evidence" value="ECO:0007669"/>
    <property type="project" value="TreeGrafter"/>
</dbReference>
<dbReference type="GO" id="GO:0005737">
    <property type="term" value="C:cytoplasm"/>
    <property type="evidence" value="ECO:0007669"/>
    <property type="project" value="TreeGrafter"/>
</dbReference>
<dbReference type="Pfam" id="PF08389">
    <property type="entry name" value="Xpo1"/>
    <property type="match status" value="1"/>
</dbReference>
<dbReference type="InterPro" id="IPR058537">
    <property type="entry name" value="TPR_TNPO3_IPO13_4th"/>
</dbReference>
<gene>
    <name evidence="2" type="ORF">QCA50_002123</name>
</gene>
<evidence type="ECO:0000313" key="2">
    <source>
        <dbReference type="EMBL" id="KAK7694935.1"/>
    </source>
</evidence>
<accession>A0AAW0GP07</accession>
<dbReference type="AlphaFoldDB" id="A0AAW0GP07"/>
<comment type="caution">
    <text evidence="2">The sequence shown here is derived from an EMBL/GenBank/DDBJ whole genome shotgun (WGS) entry which is preliminary data.</text>
</comment>
<reference evidence="2 3" key="1">
    <citation type="submission" date="2022-09" db="EMBL/GenBank/DDBJ databases">
        <authorList>
            <person name="Palmer J.M."/>
        </authorList>
    </citation>
    <scope>NUCLEOTIDE SEQUENCE [LARGE SCALE GENOMIC DNA]</scope>
    <source>
        <strain evidence="2 3">DSM 7382</strain>
    </source>
</reference>
<dbReference type="InterPro" id="IPR011989">
    <property type="entry name" value="ARM-like"/>
</dbReference>
<name>A0AAW0GP07_9APHY</name>
<protein>
    <recommendedName>
        <fullName evidence="1">Exportin-1/Importin-beta-like domain-containing protein</fullName>
    </recommendedName>
</protein>
<dbReference type="EMBL" id="JASBNA010000002">
    <property type="protein sequence ID" value="KAK7694935.1"/>
    <property type="molecule type" value="Genomic_DNA"/>
</dbReference>
<evidence type="ECO:0000259" key="1">
    <source>
        <dbReference type="Pfam" id="PF08389"/>
    </source>
</evidence>
<dbReference type="InterPro" id="IPR016024">
    <property type="entry name" value="ARM-type_fold"/>
</dbReference>
<dbReference type="Gene3D" id="1.25.10.10">
    <property type="entry name" value="Leucine-rich Repeat Variant"/>
    <property type="match status" value="1"/>
</dbReference>
<dbReference type="InterPro" id="IPR057942">
    <property type="entry name" value="TPR_TNPO3_IPO13_3rd"/>
</dbReference>
<sequence>MGEPHSFGQKPTTVSVLLHFLTLLPEELNTNTRIPITDDEYRAREATLLTANAPKVLEILSMYLTAQGVTTAIQVQVFHCLCSWLSAGEIPALSIAQTPLLNYAFEALSSDELFDAGVAAVCDIIHETQEIEDNMQVIEMIVPRVIALKPKLAENKDDSEKVRGFARIFTEAGETYRSLLMHHTESFFPIVEAIGECSAYPDLDIVPITFHFWMRLAQSIGKKPSVSPLFLDAYKALMSVMIHHLHFPTDMSTLTSQEADSFRQFRHIMGDTLKDCCYVLGADVCLIAAYDLITVALSQGANISWQEIEAPLFSMRSMGAEVDPEDNKAVGKILDLIPSLPTHPKIRYAALLIISRYTEWLSKHVDYIPSQLQYISSGFEDGEAEVNAAAGQALRYLCQDCKQHLVDFLPQLHTFLATMGGKLAQDDKVQVYHAIAYVISAMPMDQAAQSLRTFATDILAQIHAFNLKTTPPTKEERQTIADAMENLEVMIGVIDTFGEQLPVACQNSCPEAWAILEPFVARYGADYVLCERVTRTLRLGLNFFGDAALPVAASVLSRMALSFESNGLSSYIWIAGKIIGRFGSERDPALRAGFKAAFEGISAKVLQLLSEQSPNQIPDVVEDYIQMVLQVIEYAPDILFPSSAFTVAFRAALAALTLVQSDCVFAALELIRCVVTHDCLDPSPGQPPEFSTYAAAIRTTVEQQGLALTGYLLSGLTGDFPEEASSMVVVIMRMLAAFWPTQLLVWLPAVLQQLPATSVPDQAKTSFLADITQSINSKEYDKVKYAVIGVDRASRKARDRRRKTVLES</sequence>
<dbReference type="InterPro" id="IPR013598">
    <property type="entry name" value="Exportin-1/Importin-b-like"/>
</dbReference>
<organism evidence="2 3">
    <name type="scientific">Cerrena zonata</name>
    <dbReference type="NCBI Taxonomy" id="2478898"/>
    <lineage>
        <taxon>Eukaryota</taxon>
        <taxon>Fungi</taxon>
        <taxon>Dikarya</taxon>
        <taxon>Basidiomycota</taxon>
        <taxon>Agaricomycotina</taxon>
        <taxon>Agaricomycetes</taxon>
        <taxon>Polyporales</taxon>
        <taxon>Cerrenaceae</taxon>
        <taxon>Cerrena</taxon>
    </lineage>
</organism>